<feature type="non-terminal residue" evidence="1">
    <location>
        <position position="1"/>
    </location>
</feature>
<protein>
    <submittedName>
        <fullName evidence="1">Uncharacterized protein</fullName>
    </submittedName>
</protein>
<dbReference type="GeneID" id="25318611"/>
<keyword evidence="2" id="KW-1185">Reference proteome</keyword>
<name>A0A0F4YPE3_RASE3</name>
<comment type="caution">
    <text evidence="1">The sequence shown here is derived from an EMBL/GenBank/DDBJ whole genome shotgun (WGS) entry which is preliminary data.</text>
</comment>
<evidence type="ECO:0000313" key="2">
    <source>
        <dbReference type="Proteomes" id="UP000053958"/>
    </source>
</evidence>
<accession>A0A0F4YPE3</accession>
<proteinExistence type="predicted"/>
<gene>
    <name evidence="1" type="ORF">T310_6307</name>
</gene>
<organism evidence="1 2">
    <name type="scientific">Rasamsonia emersonii (strain ATCC 16479 / CBS 393.64 / IMI 116815)</name>
    <dbReference type="NCBI Taxonomy" id="1408163"/>
    <lineage>
        <taxon>Eukaryota</taxon>
        <taxon>Fungi</taxon>
        <taxon>Dikarya</taxon>
        <taxon>Ascomycota</taxon>
        <taxon>Pezizomycotina</taxon>
        <taxon>Eurotiomycetes</taxon>
        <taxon>Eurotiomycetidae</taxon>
        <taxon>Eurotiales</taxon>
        <taxon>Trichocomaceae</taxon>
        <taxon>Rasamsonia</taxon>
    </lineage>
</organism>
<reference evidence="1 2" key="1">
    <citation type="submission" date="2015-04" db="EMBL/GenBank/DDBJ databases">
        <authorList>
            <person name="Heijne W.H."/>
            <person name="Fedorova N.D."/>
            <person name="Nierman W.C."/>
            <person name="Vollebregt A.W."/>
            <person name="Zhao Z."/>
            <person name="Wu L."/>
            <person name="Kumar M."/>
            <person name="Stam H."/>
            <person name="van den Berg M.A."/>
            <person name="Pel H.J."/>
        </authorList>
    </citation>
    <scope>NUCLEOTIDE SEQUENCE [LARGE SCALE GENOMIC DNA]</scope>
    <source>
        <strain evidence="1 2">CBS 393.64</strain>
    </source>
</reference>
<dbReference type="Proteomes" id="UP000053958">
    <property type="component" value="Unassembled WGS sequence"/>
</dbReference>
<dbReference type="EMBL" id="LASV01000326">
    <property type="protein sequence ID" value="KKA19706.1"/>
    <property type="molecule type" value="Genomic_DNA"/>
</dbReference>
<sequence>TRSWICSWSIDAYSILPHRQKLRLILGEKKYNTTSWIRRLILCPRNQLKQKRDFLWISLACFSSDSADIICFLKITNRCYFSFVSSVRNHSFFYSPQPTM</sequence>
<dbReference type="RefSeq" id="XP_013326318.1">
    <property type="nucleotide sequence ID" value="XM_013470864.1"/>
</dbReference>
<evidence type="ECO:0000313" key="1">
    <source>
        <dbReference type="EMBL" id="KKA19706.1"/>
    </source>
</evidence>
<dbReference type="AlphaFoldDB" id="A0A0F4YPE3"/>